<evidence type="ECO:0000313" key="1">
    <source>
        <dbReference type="EMBL" id="TDQ32856.1"/>
    </source>
</evidence>
<proteinExistence type="predicted"/>
<dbReference type="SUPFAM" id="SSF54427">
    <property type="entry name" value="NTF2-like"/>
    <property type="match status" value="1"/>
</dbReference>
<dbReference type="AlphaFoldDB" id="A0A4R6TQW2"/>
<dbReference type="InterPro" id="IPR032710">
    <property type="entry name" value="NTF2-like_dom_sf"/>
</dbReference>
<comment type="caution">
    <text evidence="1">The sequence shown here is derived from an EMBL/GenBank/DDBJ whole genome shotgun (WGS) entry which is preliminary data.</text>
</comment>
<dbReference type="Gene3D" id="3.10.450.50">
    <property type="match status" value="1"/>
</dbReference>
<name>A0A4R6TQW2_9FLAO</name>
<sequence>MRSTILLLIGILLLSSCEEKKEETAMETPKTNPAMEKFHANVETTKKLIDAFIEEDTTAMAMYVTDDFIWSPPSVGRDSLSRSEWISSMQTFMDSYDEITLTDPLFYAGLSEEQEPNGDVRAYGLWKSKFAESGKDQMLKWYSVLFFNEEGKIVHQAEWYDTADLTREIE</sequence>
<organism evidence="1 2">
    <name type="scientific">Zeaxanthinibacter enoshimensis</name>
    <dbReference type="NCBI Taxonomy" id="392009"/>
    <lineage>
        <taxon>Bacteria</taxon>
        <taxon>Pseudomonadati</taxon>
        <taxon>Bacteroidota</taxon>
        <taxon>Flavobacteriia</taxon>
        <taxon>Flavobacteriales</taxon>
        <taxon>Flavobacteriaceae</taxon>
        <taxon>Zeaxanthinibacter</taxon>
    </lineage>
</organism>
<dbReference type="RefSeq" id="WP_133642882.1">
    <property type="nucleotide sequence ID" value="NZ_SNYI01000001.1"/>
</dbReference>
<dbReference type="OrthoDB" id="1431746at2"/>
<accession>A0A4R6TQW2</accession>
<gene>
    <name evidence="1" type="ORF">CLV82_0693</name>
</gene>
<evidence type="ECO:0008006" key="3">
    <source>
        <dbReference type="Google" id="ProtNLM"/>
    </source>
</evidence>
<dbReference type="PROSITE" id="PS51257">
    <property type="entry name" value="PROKAR_LIPOPROTEIN"/>
    <property type="match status" value="1"/>
</dbReference>
<evidence type="ECO:0000313" key="2">
    <source>
        <dbReference type="Proteomes" id="UP000295468"/>
    </source>
</evidence>
<reference evidence="1 2" key="1">
    <citation type="submission" date="2019-03" db="EMBL/GenBank/DDBJ databases">
        <title>Genomic Encyclopedia of Archaeal and Bacterial Type Strains, Phase II (KMG-II): from individual species to whole genera.</title>
        <authorList>
            <person name="Goeker M."/>
        </authorList>
    </citation>
    <scope>NUCLEOTIDE SEQUENCE [LARGE SCALE GENOMIC DNA]</scope>
    <source>
        <strain evidence="1 2">DSM 18435</strain>
    </source>
</reference>
<keyword evidence="2" id="KW-1185">Reference proteome</keyword>
<protein>
    <recommendedName>
        <fullName evidence="3">SnoaL-like domain-containing protein</fullName>
    </recommendedName>
</protein>
<dbReference type="Proteomes" id="UP000295468">
    <property type="component" value="Unassembled WGS sequence"/>
</dbReference>
<dbReference type="EMBL" id="SNYI01000001">
    <property type="protein sequence ID" value="TDQ32856.1"/>
    <property type="molecule type" value="Genomic_DNA"/>
</dbReference>